<sequence length="260" mass="28953">MLFILPPERHGMRKDSNYYILVGSIILFIIVNIVLMTSGKLPFSSDGFGIILGAGITLAIYSFLYRDNPAFKITENLYVGVSLGYTIIITWYNFLKPDLYDPLIVPLFSAAAEKAPQYSLIIPSMLGVFMLLRFSRRLSWLSRWTFAFVVGLGAGVSIPRVISAFILEQIKPSLHPVFSGGETVFSSINTLLILLGVISVLIYFIFSVEHKGSIGTISKIGIWFLMISFGASFGYTVMGRLSLLIGRIQFLLKDWLGVLQ</sequence>
<evidence type="ECO:0000313" key="5">
    <source>
        <dbReference type="Proteomes" id="UP000501926"/>
    </source>
</evidence>
<keyword evidence="1" id="KW-0812">Transmembrane</keyword>
<protein>
    <submittedName>
        <fullName evidence="2">Putative membrane protein</fullName>
    </submittedName>
</protein>
<proteinExistence type="predicted"/>
<accession>A0A2C9CBS1</accession>
<evidence type="ECO:0000256" key="1">
    <source>
        <dbReference type="SAM" id="Phobius"/>
    </source>
</evidence>
<feature type="transmembrane region" description="Helical" evidence="1">
    <location>
        <begin position="220"/>
        <end position="238"/>
    </location>
</feature>
<dbReference type="AlphaFoldDB" id="A0A2C9CBS1"/>
<evidence type="ECO:0000313" key="4">
    <source>
        <dbReference type="Proteomes" id="UP000221734"/>
    </source>
</evidence>
<dbReference type="EMBL" id="CP049055">
    <property type="protein sequence ID" value="QII12784.1"/>
    <property type="molecule type" value="Genomic_DNA"/>
</dbReference>
<dbReference type="Proteomes" id="UP000221734">
    <property type="component" value="Chromosome Kuenenia_stuttgartiensis_MBR1"/>
</dbReference>
<name>A0A2C9CBS1_KUEST</name>
<reference evidence="4" key="2">
    <citation type="submission" date="2017-10" db="EMBL/GenBank/DDBJ databases">
        <authorList>
            <person name="Frank J."/>
        </authorList>
    </citation>
    <scope>NUCLEOTIDE SEQUENCE [LARGE SCALE GENOMIC DNA]</scope>
</reference>
<feature type="transmembrane region" description="Helical" evidence="1">
    <location>
        <begin position="187"/>
        <end position="208"/>
    </location>
</feature>
<evidence type="ECO:0000313" key="2">
    <source>
        <dbReference type="EMBL" id="QII12784.1"/>
    </source>
</evidence>
<gene>
    <name evidence="2" type="ORF">KsCSTR_34050</name>
    <name evidence="3" type="ORF">KSMBR1_0509</name>
</gene>
<feature type="transmembrane region" description="Helical" evidence="1">
    <location>
        <begin position="144"/>
        <end position="167"/>
    </location>
</feature>
<keyword evidence="4" id="KW-1185">Reference proteome</keyword>
<dbReference type="EMBL" id="LT934425">
    <property type="protein sequence ID" value="SOH03023.1"/>
    <property type="molecule type" value="Genomic_DNA"/>
</dbReference>
<evidence type="ECO:0000313" key="3">
    <source>
        <dbReference type="EMBL" id="SOH03023.1"/>
    </source>
</evidence>
<keyword evidence="1" id="KW-0472">Membrane</keyword>
<feature type="transmembrane region" description="Helical" evidence="1">
    <location>
        <begin position="115"/>
        <end position="132"/>
    </location>
</feature>
<keyword evidence="1" id="KW-1133">Transmembrane helix</keyword>
<reference evidence="2 5" key="3">
    <citation type="submission" date="2020-02" db="EMBL/GenBank/DDBJ databases">
        <title>Newly sequenced genome of strain CSTR1 showed variability in Candidatus Kuenenia stuttgartiensis genomes.</title>
        <authorList>
            <person name="Ding C."/>
            <person name="Adrian L."/>
        </authorList>
    </citation>
    <scope>NUCLEOTIDE SEQUENCE [LARGE SCALE GENOMIC DNA]</scope>
    <source>
        <strain evidence="2 5">CSTR1</strain>
    </source>
</reference>
<feature type="transmembrane region" description="Helical" evidence="1">
    <location>
        <begin position="18"/>
        <end position="35"/>
    </location>
</feature>
<dbReference type="Proteomes" id="UP000501926">
    <property type="component" value="Chromosome"/>
</dbReference>
<feature type="transmembrane region" description="Helical" evidence="1">
    <location>
        <begin position="47"/>
        <end position="65"/>
    </location>
</feature>
<feature type="transmembrane region" description="Helical" evidence="1">
    <location>
        <begin position="77"/>
        <end position="95"/>
    </location>
</feature>
<organism evidence="3 4">
    <name type="scientific">Kuenenia stuttgartiensis</name>
    <dbReference type="NCBI Taxonomy" id="174633"/>
    <lineage>
        <taxon>Bacteria</taxon>
        <taxon>Pseudomonadati</taxon>
        <taxon>Planctomycetota</taxon>
        <taxon>Candidatus Brocadiia</taxon>
        <taxon>Candidatus Brocadiales</taxon>
        <taxon>Candidatus Brocadiaceae</taxon>
        <taxon>Candidatus Kuenenia</taxon>
    </lineage>
</organism>
<dbReference type="KEGG" id="kst:KSMBR1_0509"/>
<reference evidence="3" key="1">
    <citation type="submission" date="2017-10" db="EMBL/GenBank/DDBJ databases">
        <authorList>
            <person name="Banno H."/>
            <person name="Chua N.-H."/>
        </authorList>
    </citation>
    <scope>NUCLEOTIDE SEQUENCE [LARGE SCALE GENOMIC DNA]</scope>
    <source>
        <strain evidence="3">Kuenenia_mbr1_ru-nijmegen</strain>
    </source>
</reference>